<dbReference type="InterPro" id="IPR002347">
    <property type="entry name" value="SDR_fam"/>
</dbReference>
<dbReference type="AlphaFoldDB" id="A0A0D2MF89"/>
<keyword evidence="2" id="KW-0521">NADP</keyword>
<reference evidence="5" key="1">
    <citation type="submission" date="2014-04" db="EMBL/GenBank/DDBJ databases">
        <title>Evolutionary Origins and Diversification of the Mycorrhizal Mutualists.</title>
        <authorList>
            <consortium name="DOE Joint Genome Institute"/>
            <consortium name="Mycorrhizal Genomics Consortium"/>
            <person name="Kohler A."/>
            <person name="Kuo A."/>
            <person name="Nagy L.G."/>
            <person name="Floudas D."/>
            <person name="Copeland A."/>
            <person name="Barry K.W."/>
            <person name="Cichocki N."/>
            <person name="Veneault-Fourrey C."/>
            <person name="LaButti K."/>
            <person name="Lindquist E.A."/>
            <person name="Lipzen A."/>
            <person name="Lundell T."/>
            <person name="Morin E."/>
            <person name="Murat C."/>
            <person name="Riley R."/>
            <person name="Ohm R."/>
            <person name="Sun H."/>
            <person name="Tunlid A."/>
            <person name="Henrissat B."/>
            <person name="Grigoriev I.V."/>
            <person name="Hibbett D.S."/>
            <person name="Martin F."/>
        </authorList>
    </citation>
    <scope>NUCLEOTIDE SEQUENCE [LARGE SCALE GENOMIC DNA]</scope>
    <source>
        <strain evidence="5">FD-334 SS-4</strain>
    </source>
</reference>
<dbReference type="InterPro" id="IPR020904">
    <property type="entry name" value="Sc_DH/Rdtase_CS"/>
</dbReference>
<dbReference type="GO" id="GO:0016491">
    <property type="term" value="F:oxidoreductase activity"/>
    <property type="evidence" value="ECO:0007669"/>
    <property type="project" value="UniProtKB-KW"/>
</dbReference>
<dbReference type="Proteomes" id="UP000054270">
    <property type="component" value="Unassembled WGS sequence"/>
</dbReference>
<dbReference type="PRINTS" id="PR00081">
    <property type="entry name" value="GDHRDH"/>
</dbReference>
<evidence type="ECO:0000256" key="2">
    <source>
        <dbReference type="ARBA" id="ARBA00022857"/>
    </source>
</evidence>
<gene>
    <name evidence="4" type="ORF">HYPSUDRAFT_186424</name>
</gene>
<name>A0A0D2MF89_HYPSF</name>
<dbReference type="GO" id="GO:0005737">
    <property type="term" value="C:cytoplasm"/>
    <property type="evidence" value="ECO:0007669"/>
    <property type="project" value="TreeGrafter"/>
</dbReference>
<dbReference type="PANTHER" id="PTHR43544:SF7">
    <property type="entry name" value="NADB-LER2"/>
    <property type="match status" value="1"/>
</dbReference>
<protein>
    <recommendedName>
        <fullName evidence="6">Ketoreductase (KR) domain-containing protein</fullName>
    </recommendedName>
</protein>
<evidence type="ECO:0000256" key="1">
    <source>
        <dbReference type="ARBA" id="ARBA00006484"/>
    </source>
</evidence>
<dbReference type="InterPro" id="IPR036291">
    <property type="entry name" value="NAD(P)-bd_dom_sf"/>
</dbReference>
<keyword evidence="3" id="KW-0560">Oxidoreductase</keyword>
<evidence type="ECO:0000313" key="5">
    <source>
        <dbReference type="Proteomes" id="UP000054270"/>
    </source>
</evidence>
<dbReference type="PANTHER" id="PTHR43544">
    <property type="entry name" value="SHORT-CHAIN DEHYDROGENASE/REDUCTASE"/>
    <property type="match status" value="1"/>
</dbReference>
<evidence type="ECO:0008006" key="6">
    <source>
        <dbReference type="Google" id="ProtNLM"/>
    </source>
</evidence>
<organism evidence="4 5">
    <name type="scientific">Hypholoma sublateritium (strain FD-334 SS-4)</name>
    <dbReference type="NCBI Taxonomy" id="945553"/>
    <lineage>
        <taxon>Eukaryota</taxon>
        <taxon>Fungi</taxon>
        <taxon>Dikarya</taxon>
        <taxon>Basidiomycota</taxon>
        <taxon>Agaricomycotina</taxon>
        <taxon>Agaricomycetes</taxon>
        <taxon>Agaricomycetidae</taxon>
        <taxon>Agaricales</taxon>
        <taxon>Agaricineae</taxon>
        <taxon>Strophariaceae</taxon>
        <taxon>Hypholoma</taxon>
    </lineage>
</organism>
<dbReference type="EMBL" id="KN817551">
    <property type="protein sequence ID" value="KJA22233.1"/>
    <property type="molecule type" value="Genomic_DNA"/>
</dbReference>
<sequence>MSTSTVYLVSGSNRGIGLGLVTQILAMHETAFVYAGARNPEAAPELEKLRAEYPGRIALVNCVSGDNEGNVALAKEIEARHGRVDTVIANAGTSSRLRSTATCAIRNMYTLYVNVTGTVVLFQAVYDLLKKSADPRFIPITSVGGRLSGGLIETPFGNVSYGASKAALNWVSRKIHFENPWLTCFPLSPGGVDTDMVQTAFAEDKTGVFEKIVDGNMIEPDVAAAILVKLVDESTRQKDGGEYVDRDGSRLAW</sequence>
<proteinExistence type="inferred from homology"/>
<dbReference type="SUPFAM" id="SSF51735">
    <property type="entry name" value="NAD(P)-binding Rossmann-fold domains"/>
    <property type="match status" value="1"/>
</dbReference>
<dbReference type="Pfam" id="PF00106">
    <property type="entry name" value="adh_short"/>
    <property type="match status" value="1"/>
</dbReference>
<dbReference type="PROSITE" id="PS00061">
    <property type="entry name" value="ADH_SHORT"/>
    <property type="match status" value="1"/>
</dbReference>
<keyword evidence="5" id="KW-1185">Reference proteome</keyword>
<evidence type="ECO:0000313" key="4">
    <source>
        <dbReference type="EMBL" id="KJA22233.1"/>
    </source>
</evidence>
<dbReference type="InterPro" id="IPR051468">
    <property type="entry name" value="Fungal_SecMetab_SDRs"/>
</dbReference>
<accession>A0A0D2MF89</accession>
<evidence type="ECO:0000256" key="3">
    <source>
        <dbReference type="ARBA" id="ARBA00023002"/>
    </source>
</evidence>
<dbReference type="Gene3D" id="3.40.50.720">
    <property type="entry name" value="NAD(P)-binding Rossmann-like Domain"/>
    <property type="match status" value="1"/>
</dbReference>
<dbReference type="OrthoDB" id="9876299at2759"/>
<comment type="similarity">
    <text evidence="1">Belongs to the short-chain dehydrogenases/reductases (SDR) family.</text>
</comment>